<keyword evidence="11 15" id="KW-0067">ATP-binding</keyword>
<dbReference type="GO" id="GO:0006747">
    <property type="term" value="P:FAD biosynthetic process"/>
    <property type="evidence" value="ECO:0007669"/>
    <property type="project" value="UniProtKB-UniRule"/>
</dbReference>
<feature type="domain" description="Riboflavin kinase" evidence="16">
    <location>
        <begin position="183"/>
        <end position="307"/>
    </location>
</feature>
<dbReference type="UniPathway" id="UPA00277">
    <property type="reaction ID" value="UER00407"/>
</dbReference>
<comment type="catalytic activity">
    <reaction evidence="14 15">
        <text>FMN + ATP + H(+) = FAD + diphosphate</text>
        <dbReference type="Rhea" id="RHEA:17237"/>
        <dbReference type="ChEBI" id="CHEBI:15378"/>
        <dbReference type="ChEBI" id="CHEBI:30616"/>
        <dbReference type="ChEBI" id="CHEBI:33019"/>
        <dbReference type="ChEBI" id="CHEBI:57692"/>
        <dbReference type="ChEBI" id="CHEBI:58210"/>
        <dbReference type="EC" id="2.7.7.2"/>
    </reaction>
</comment>
<dbReference type="PIRSF" id="PIRSF004491">
    <property type="entry name" value="FAD_Synth"/>
    <property type="match status" value="1"/>
</dbReference>
<dbReference type="EC" id="2.7.7.2" evidence="15"/>
<evidence type="ECO:0000256" key="13">
    <source>
        <dbReference type="ARBA" id="ARBA00047880"/>
    </source>
</evidence>
<evidence type="ECO:0000256" key="3">
    <source>
        <dbReference type="ARBA" id="ARBA00005201"/>
    </source>
</evidence>
<evidence type="ECO:0000256" key="7">
    <source>
        <dbReference type="ARBA" id="ARBA00022695"/>
    </source>
</evidence>
<dbReference type="SUPFAM" id="SSF82114">
    <property type="entry name" value="Riboflavin kinase-like"/>
    <property type="match status" value="1"/>
</dbReference>
<dbReference type="InterPro" id="IPR015864">
    <property type="entry name" value="FAD_synthase"/>
</dbReference>
<reference evidence="17 18" key="1">
    <citation type="submission" date="2020-02" db="EMBL/GenBank/DDBJ databases">
        <authorList>
            <person name="Zheng R.K."/>
            <person name="Sun C.M."/>
        </authorList>
    </citation>
    <scope>NUCLEOTIDE SEQUENCE [LARGE SCALE GENOMIC DNA]</scope>
    <source>
        <strain evidence="18">rifampicinis</strain>
    </source>
</reference>
<comment type="pathway">
    <text evidence="3 15">Cofactor biosynthesis; FMN biosynthesis; FMN from riboflavin (ATP route): step 1/1.</text>
</comment>
<evidence type="ECO:0000256" key="15">
    <source>
        <dbReference type="PIRNR" id="PIRNR004491"/>
    </source>
</evidence>
<evidence type="ECO:0000256" key="14">
    <source>
        <dbReference type="ARBA" id="ARBA00049494"/>
    </source>
</evidence>
<dbReference type="InterPro" id="IPR002606">
    <property type="entry name" value="Riboflavin_kinase_bac"/>
</dbReference>
<dbReference type="FunFam" id="3.40.50.620:FF:000021">
    <property type="entry name" value="Riboflavin biosynthesis protein"/>
    <property type="match status" value="1"/>
</dbReference>
<dbReference type="InterPro" id="IPR023465">
    <property type="entry name" value="Riboflavin_kinase_dom_sf"/>
</dbReference>
<accession>A0A7S8E729</accession>
<evidence type="ECO:0000256" key="4">
    <source>
        <dbReference type="ARBA" id="ARBA00022630"/>
    </source>
</evidence>
<evidence type="ECO:0000256" key="8">
    <source>
        <dbReference type="ARBA" id="ARBA00022741"/>
    </source>
</evidence>
<dbReference type="FunFam" id="2.40.30.30:FF:000003">
    <property type="entry name" value="Riboflavin biosynthesis protein"/>
    <property type="match status" value="1"/>
</dbReference>
<evidence type="ECO:0000256" key="9">
    <source>
        <dbReference type="ARBA" id="ARBA00022777"/>
    </source>
</evidence>
<evidence type="ECO:0000313" key="17">
    <source>
        <dbReference type="EMBL" id="QPC81565.1"/>
    </source>
</evidence>
<keyword evidence="10 15" id="KW-0274">FAD</keyword>
<dbReference type="InterPro" id="IPR015865">
    <property type="entry name" value="Riboflavin_kinase_bac/euk"/>
</dbReference>
<dbReference type="NCBIfam" id="TIGR00083">
    <property type="entry name" value="ribF"/>
    <property type="match status" value="1"/>
</dbReference>
<keyword evidence="5 15" id="KW-0288">FMN</keyword>
<dbReference type="Proteomes" id="UP000594468">
    <property type="component" value="Chromosome"/>
</dbReference>
<evidence type="ECO:0000256" key="10">
    <source>
        <dbReference type="ARBA" id="ARBA00022827"/>
    </source>
</evidence>
<dbReference type="SUPFAM" id="SSF52374">
    <property type="entry name" value="Nucleotidylyl transferase"/>
    <property type="match status" value="1"/>
</dbReference>
<evidence type="ECO:0000256" key="2">
    <source>
        <dbReference type="ARBA" id="ARBA00004726"/>
    </source>
</evidence>
<keyword evidence="6 15" id="KW-0808">Transferase</keyword>
<keyword evidence="4 15" id="KW-0285">Flavoprotein</keyword>
<evidence type="ECO:0000256" key="6">
    <source>
        <dbReference type="ARBA" id="ARBA00022679"/>
    </source>
</evidence>
<evidence type="ECO:0000256" key="5">
    <source>
        <dbReference type="ARBA" id="ARBA00022643"/>
    </source>
</evidence>
<comment type="pathway">
    <text evidence="2 15">Cofactor biosynthesis; FAD biosynthesis; FAD from FMN: step 1/1.</text>
</comment>
<keyword evidence="12" id="KW-0511">Multifunctional enzyme</keyword>
<dbReference type="PANTHER" id="PTHR22749">
    <property type="entry name" value="RIBOFLAVIN KINASE/FMN ADENYLYLTRANSFERASE"/>
    <property type="match status" value="1"/>
</dbReference>
<evidence type="ECO:0000259" key="16">
    <source>
        <dbReference type="SMART" id="SM00904"/>
    </source>
</evidence>
<dbReference type="EMBL" id="CP062983">
    <property type="protein sequence ID" value="QPC81565.1"/>
    <property type="molecule type" value="Genomic_DNA"/>
</dbReference>
<dbReference type="UniPathway" id="UPA00276">
    <property type="reaction ID" value="UER00406"/>
</dbReference>
<protein>
    <recommendedName>
        <fullName evidence="15">Riboflavin biosynthesis protein</fullName>
    </recommendedName>
    <domain>
        <recommendedName>
            <fullName evidence="15">Riboflavin kinase</fullName>
            <ecNumber evidence="15">2.7.1.26</ecNumber>
        </recommendedName>
        <alternativeName>
            <fullName evidence="15">Flavokinase</fullName>
        </alternativeName>
    </domain>
    <domain>
        <recommendedName>
            <fullName evidence="15">FMN adenylyltransferase</fullName>
            <ecNumber evidence="15">2.7.7.2</ecNumber>
        </recommendedName>
        <alternativeName>
            <fullName evidence="15">FAD pyrophosphorylase</fullName>
        </alternativeName>
        <alternativeName>
            <fullName evidence="15">FAD synthase</fullName>
        </alternativeName>
    </domain>
</protein>
<dbReference type="GO" id="GO:0009398">
    <property type="term" value="P:FMN biosynthetic process"/>
    <property type="evidence" value="ECO:0007669"/>
    <property type="project" value="UniProtKB-UniRule"/>
</dbReference>
<dbReference type="GO" id="GO:0009231">
    <property type="term" value="P:riboflavin biosynthetic process"/>
    <property type="evidence" value="ECO:0007669"/>
    <property type="project" value="InterPro"/>
</dbReference>
<name>A0A7S8E729_9CHLR</name>
<dbReference type="AlphaFoldDB" id="A0A7S8E729"/>
<dbReference type="NCBIfam" id="NF004160">
    <property type="entry name" value="PRK05627.1-3"/>
    <property type="match status" value="1"/>
</dbReference>
<dbReference type="EC" id="2.7.1.26" evidence="15"/>
<evidence type="ECO:0000256" key="12">
    <source>
        <dbReference type="ARBA" id="ARBA00023268"/>
    </source>
</evidence>
<sequence>MSHLYKLEDAAPTRPSLVTIGVFDGLHKGHQTLIARVVAAARAAHYDATVLTFHPHPDVVLRGITDRYYLTTPEQRAALLQEMGVDRVVTYPFDDAARQISATDFVDDLLEHLNMKALWVGADFAMGYKRQGNVAFLKAYGEEKGFTVEAIPLVAHTEGDEVVSSSRIRELLAEGNVDTVHDWLGRAYAVQGKVVQGDQRGRTIGFPTANLDVWSQQIVPAYGVYACWARFNGETHMAVTNIGVRPTFNGENATVEAHLLGFDKDIYGVDVELSFEKRLRGEMKFNGIDALVAQIQQDAVSARTYLQSVS</sequence>
<keyword evidence="9 15" id="KW-0418">Kinase</keyword>
<dbReference type="PANTHER" id="PTHR22749:SF6">
    <property type="entry name" value="RIBOFLAVIN KINASE"/>
    <property type="match status" value="1"/>
</dbReference>
<dbReference type="KEGG" id="pmet:G4Y79_17985"/>
<organism evidence="17 18">
    <name type="scientific">Phototrophicus methaneseepsis</name>
    <dbReference type="NCBI Taxonomy" id="2710758"/>
    <lineage>
        <taxon>Bacteria</taxon>
        <taxon>Bacillati</taxon>
        <taxon>Chloroflexota</taxon>
        <taxon>Candidatus Thermofontia</taxon>
        <taxon>Phototrophicales</taxon>
        <taxon>Phototrophicaceae</taxon>
        <taxon>Phototrophicus</taxon>
    </lineage>
</organism>
<keyword evidence="18" id="KW-1185">Reference proteome</keyword>
<evidence type="ECO:0000256" key="1">
    <source>
        <dbReference type="ARBA" id="ARBA00002121"/>
    </source>
</evidence>
<dbReference type="InterPro" id="IPR023468">
    <property type="entry name" value="Riboflavin_kinase"/>
</dbReference>
<comment type="function">
    <text evidence="1">Catalyzes the phosphorylation of riboflavin to FMN followed by the adenylation of FMN to FAD.</text>
</comment>
<dbReference type="CDD" id="cd02064">
    <property type="entry name" value="FAD_synthetase_N"/>
    <property type="match status" value="1"/>
</dbReference>
<evidence type="ECO:0000313" key="18">
    <source>
        <dbReference type="Proteomes" id="UP000594468"/>
    </source>
</evidence>
<dbReference type="Pfam" id="PF06574">
    <property type="entry name" value="FAD_syn"/>
    <property type="match status" value="1"/>
</dbReference>
<comment type="similarity">
    <text evidence="15">Belongs to the ribF family.</text>
</comment>
<dbReference type="SMART" id="SM00904">
    <property type="entry name" value="Flavokinase"/>
    <property type="match status" value="1"/>
</dbReference>
<dbReference type="RefSeq" id="WP_195169637.1">
    <property type="nucleotide sequence ID" value="NZ_CP062983.1"/>
</dbReference>
<dbReference type="Gene3D" id="3.40.50.620">
    <property type="entry name" value="HUPs"/>
    <property type="match status" value="1"/>
</dbReference>
<proteinExistence type="inferred from homology"/>
<dbReference type="GO" id="GO:0005524">
    <property type="term" value="F:ATP binding"/>
    <property type="evidence" value="ECO:0007669"/>
    <property type="project" value="UniProtKB-UniRule"/>
</dbReference>
<dbReference type="Gene3D" id="2.40.30.30">
    <property type="entry name" value="Riboflavin kinase-like"/>
    <property type="match status" value="1"/>
</dbReference>
<dbReference type="NCBIfam" id="NF004162">
    <property type="entry name" value="PRK05627.1-5"/>
    <property type="match status" value="1"/>
</dbReference>
<dbReference type="GO" id="GO:0008531">
    <property type="term" value="F:riboflavin kinase activity"/>
    <property type="evidence" value="ECO:0007669"/>
    <property type="project" value="UniProtKB-UniRule"/>
</dbReference>
<gene>
    <name evidence="17" type="ORF">G4Y79_17985</name>
</gene>
<evidence type="ECO:0000256" key="11">
    <source>
        <dbReference type="ARBA" id="ARBA00022840"/>
    </source>
</evidence>
<keyword evidence="8 15" id="KW-0547">Nucleotide-binding</keyword>
<dbReference type="GO" id="GO:0003919">
    <property type="term" value="F:FMN adenylyltransferase activity"/>
    <property type="evidence" value="ECO:0007669"/>
    <property type="project" value="UniProtKB-UniRule"/>
</dbReference>
<comment type="catalytic activity">
    <reaction evidence="13 15">
        <text>riboflavin + ATP = FMN + ADP + H(+)</text>
        <dbReference type="Rhea" id="RHEA:14357"/>
        <dbReference type="ChEBI" id="CHEBI:15378"/>
        <dbReference type="ChEBI" id="CHEBI:30616"/>
        <dbReference type="ChEBI" id="CHEBI:57986"/>
        <dbReference type="ChEBI" id="CHEBI:58210"/>
        <dbReference type="ChEBI" id="CHEBI:456216"/>
        <dbReference type="EC" id="2.7.1.26"/>
    </reaction>
</comment>
<dbReference type="InterPro" id="IPR014729">
    <property type="entry name" value="Rossmann-like_a/b/a_fold"/>
</dbReference>
<dbReference type="Pfam" id="PF01687">
    <property type="entry name" value="Flavokinase"/>
    <property type="match status" value="1"/>
</dbReference>
<keyword evidence="7 15" id="KW-0548">Nucleotidyltransferase</keyword>